<dbReference type="Proteomes" id="UP000198534">
    <property type="component" value="Unassembled WGS sequence"/>
</dbReference>
<evidence type="ECO:0000256" key="5">
    <source>
        <dbReference type="ARBA" id="ARBA00022692"/>
    </source>
</evidence>
<name>A0A1H2ZLS1_9BACL</name>
<evidence type="ECO:0000313" key="10">
    <source>
        <dbReference type="EMBL" id="SDX18296.1"/>
    </source>
</evidence>
<dbReference type="InterPro" id="IPR011701">
    <property type="entry name" value="MFS"/>
</dbReference>
<feature type="transmembrane region" description="Helical" evidence="8">
    <location>
        <begin position="243"/>
        <end position="267"/>
    </location>
</feature>
<feature type="transmembrane region" description="Helical" evidence="8">
    <location>
        <begin position="305"/>
        <end position="325"/>
    </location>
</feature>
<organism evidence="10 11">
    <name type="scientific">Marininema mesophilum</name>
    <dbReference type="NCBI Taxonomy" id="1048340"/>
    <lineage>
        <taxon>Bacteria</taxon>
        <taxon>Bacillati</taxon>
        <taxon>Bacillota</taxon>
        <taxon>Bacilli</taxon>
        <taxon>Bacillales</taxon>
        <taxon>Thermoactinomycetaceae</taxon>
        <taxon>Marininema</taxon>
    </lineage>
</organism>
<comment type="subcellular location">
    <subcellularLocation>
        <location evidence="1 8">Cell membrane</location>
        <topology evidence="1 8">Multi-pass membrane protein</topology>
    </subcellularLocation>
</comment>
<evidence type="ECO:0000256" key="2">
    <source>
        <dbReference type="ARBA" id="ARBA00006236"/>
    </source>
</evidence>
<evidence type="ECO:0000259" key="9">
    <source>
        <dbReference type="PROSITE" id="PS50850"/>
    </source>
</evidence>
<feature type="transmembrane region" description="Helical" evidence="8">
    <location>
        <begin position="50"/>
        <end position="69"/>
    </location>
</feature>
<feature type="transmembrane region" description="Helical" evidence="8">
    <location>
        <begin position="369"/>
        <end position="390"/>
    </location>
</feature>
<feature type="transmembrane region" description="Helical" evidence="8">
    <location>
        <begin position="105"/>
        <end position="122"/>
    </location>
</feature>
<comment type="caution">
    <text evidence="8">Lacks conserved residue(s) required for the propagation of feature annotation.</text>
</comment>
<dbReference type="Gene3D" id="1.20.1720.10">
    <property type="entry name" value="Multidrug resistance protein D"/>
    <property type="match status" value="1"/>
</dbReference>
<keyword evidence="6 8" id="KW-1133">Transmembrane helix</keyword>
<feature type="transmembrane region" description="Helical" evidence="8">
    <location>
        <begin position="164"/>
        <end position="184"/>
    </location>
</feature>
<feature type="transmembrane region" description="Helical" evidence="8">
    <location>
        <begin position="134"/>
        <end position="152"/>
    </location>
</feature>
<dbReference type="Pfam" id="PF07690">
    <property type="entry name" value="MFS_1"/>
    <property type="match status" value="1"/>
</dbReference>
<dbReference type="EMBL" id="FNNQ01000011">
    <property type="protein sequence ID" value="SDX18296.1"/>
    <property type="molecule type" value="Genomic_DNA"/>
</dbReference>
<feature type="domain" description="Major facilitator superfamily (MFS) profile" evidence="9">
    <location>
        <begin position="10"/>
        <end position="396"/>
    </location>
</feature>
<dbReference type="PANTHER" id="PTHR23502:SF132">
    <property type="entry name" value="POLYAMINE TRANSPORTER 2-RELATED"/>
    <property type="match status" value="1"/>
</dbReference>
<accession>A0A1H2ZLS1</accession>
<evidence type="ECO:0000313" key="11">
    <source>
        <dbReference type="Proteomes" id="UP000198534"/>
    </source>
</evidence>
<gene>
    <name evidence="10" type="ORF">SAMN05444487_111120</name>
</gene>
<feature type="transmembrane region" description="Helical" evidence="8">
    <location>
        <begin position="337"/>
        <end position="363"/>
    </location>
</feature>
<protein>
    <recommendedName>
        <fullName evidence="8">Bcr/CflA family efflux transporter</fullName>
    </recommendedName>
</protein>
<dbReference type="PRINTS" id="PR01035">
    <property type="entry name" value="TCRTETA"/>
</dbReference>
<dbReference type="NCBIfam" id="TIGR00710">
    <property type="entry name" value="efflux_Bcr_CflA"/>
    <property type="match status" value="1"/>
</dbReference>
<reference evidence="10 11" key="1">
    <citation type="submission" date="2016-10" db="EMBL/GenBank/DDBJ databases">
        <authorList>
            <person name="de Groot N.N."/>
        </authorList>
    </citation>
    <scope>NUCLEOTIDE SEQUENCE [LARGE SCALE GENOMIC DNA]</scope>
    <source>
        <strain evidence="10 11">DSM 45610</strain>
    </source>
</reference>
<dbReference type="GO" id="GO:0042910">
    <property type="term" value="F:xenobiotic transmembrane transporter activity"/>
    <property type="evidence" value="ECO:0007669"/>
    <property type="project" value="InterPro"/>
</dbReference>
<keyword evidence="4 8" id="KW-1003">Cell membrane</keyword>
<evidence type="ECO:0000256" key="7">
    <source>
        <dbReference type="ARBA" id="ARBA00023136"/>
    </source>
</evidence>
<dbReference type="OrthoDB" id="9781156at2"/>
<dbReference type="PANTHER" id="PTHR23502">
    <property type="entry name" value="MAJOR FACILITATOR SUPERFAMILY"/>
    <property type="match status" value="1"/>
</dbReference>
<dbReference type="InterPro" id="IPR020846">
    <property type="entry name" value="MFS_dom"/>
</dbReference>
<keyword evidence="7 8" id="KW-0472">Membrane</keyword>
<dbReference type="PROSITE" id="PS50850">
    <property type="entry name" value="MFS"/>
    <property type="match status" value="1"/>
</dbReference>
<dbReference type="AlphaFoldDB" id="A0A1H2ZLS1"/>
<dbReference type="RefSeq" id="WP_091740985.1">
    <property type="nucleotide sequence ID" value="NZ_FNNQ01000011.1"/>
</dbReference>
<evidence type="ECO:0000256" key="1">
    <source>
        <dbReference type="ARBA" id="ARBA00004651"/>
    </source>
</evidence>
<comment type="similarity">
    <text evidence="2 8">Belongs to the major facilitator superfamily. Bcr/CmlA family.</text>
</comment>
<evidence type="ECO:0000256" key="6">
    <source>
        <dbReference type="ARBA" id="ARBA00022989"/>
    </source>
</evidence>
<feature type="transmembrane region" description="Helical" evidence="8">
    <location>
        <begin position="279"/>
        <end position="299"/>
    </location>
</feature>
<keyword evidence="11" id="KW-1185">Reference proteome</keyword>
<dbReference type="InterPro" id="IPR001958">
    <property type="entry name" value="Tet-R_TetA/multi-R_MdtG-like"/>
</dbReference>
<dbReference type="SUPFAM" id="SSF103473">
    <property type="entry name" value="MFS general substrate transporter"/>
    <property type="match status" value="1"/>
</dbReference>
<sequence>MGPSQQRWKITGVLIALVCLPQASIGLYLPSLPHMINDLKTNASEIQLTLSLYMVGYALSTLCCGFLSDRYGRKPVILWGLSIYVIASLCCLLAPNVWILIIGRFFQAVGGCCGTVVARVIAKDLFSQKAQIKTLTYLSTAIALTPAIAPIIGGGLEVTFGWRMSFILLVTYSSILWVIIQLWVRETNQQPLKKIGFQSILGNYKRLLTNRLFLAYSLAISLAWCAYYTYIQTSSFVFQTVLGISPIVYGFLYGVVIVGYIVGTFFTRKFSNDIGLNRVILIEGTLAFVSASIMLTLALGGINTVWSIILPMVLLMVGVGGIFPACQASVMEPFEEIAGTASGLFFFLQMISGAICGFILGTIHVRSSLPMIITIFLSCLLLVVSFYILIWREERKGKTLAA</sequence>
<evidence type="ECO:0000256" key="8">
    <source>
        <dbReference type="RuleBase" id="RU365088"/>
    </source>
</evidence>
<evidence type="ECO:0000256" key="3">
    <source>
        <dbReference type="ARBA" id="ARBA00022448"/>
    </source>
</evidence>
<dbReference type="STRING" id="1048340.SAMN05444487_111120"/>
<proteinExistence type="inferred from homology"/>
<dbReference type="CDD" id="cd17320">
    <property type="entry name" value="MFS_MdfA_MDR_like"/>
    <property type="match status" value="1"/>
</dbReference>
<dbReference type="InterPro" id="IPR004812">
    <property type="entry name" value="Efflux_drug-R_Bcr/CmlA"/>
</dbReference>
<feature type="transmembrane region" description="Helical" evidence="8">
    <location>
        <begin position="213"/>
        <end position="231"/>
    </location>
</feature>
<evidence type="ECO:0000256" key="4">
    <source>
        <dbReference type="ARBA" id="ARBA00022475"/>
    </source>
</evidence>
<feature type="transmembrane region" description="Helical" evidence="8">
    <location>
        <begin position="76"/>
        <end position="99"/>
    </location>
</feature>
<dbReference type="GO" id="GO:0005886">
    <property type="term" value="C:plasma membrane"/>
    <property type="evidence" value="ECO:0007669"/>
    <property type="project" value="UniProtKB-SubCell"/>
</dbReference>
<keyword evidence="5 8" id="KW-0812">Transmembrane</keyword>
<keyword evidence="3 8" id="KW-0813">Transport</keyword>
<dbReference type="GO" id="GO:1990961">
    <property type="term" value="P:xenobiotic detoxification by transmembrane export across the plasma membrane"/>
    <property type="evidence" value="ECO:0007669"/>
    <property type="project" value="InterPro"/>
</dbReference>
<dbReference type="InterPro" id="IPR036259">
    <property type="entry name" value="MFS_trans_sf"/>
</dbReference>